<name>A0ABP8N1E1_9BACT</name>
<feature type="transmembrane region" description="Helical" evidence="6">
    <location>
        <begin position="437"/>
        <end position="457"/>
    </location>
</feature>
<dbReference type="InterPro" id="IPR001279">
    <property type="entry name" value="Metallo-B-lactamas"/>
</dbReference>
<feature type="transmembrane region" description="Helical" evidence="6">
    <location>
        <begin position="277"/>
        <end position="304"/>
    </location>
</feature>
<comment type="subcellular location">
    <subcellularLocation>
        <location evidence="1">Cell membrane</location>
        <topology evidence="1">Multi-pass membrane protein</topology>
    </subcellularLocation>
</comment>
<evidence type="ECO:0000259" key="7">
    <source>
        <dbReference type="SMART" id="SM00849"/>
    </source>
</evidence>
<keyword evidence="5 6" id="KW-0472">Membrane</keyword>
<feature type="transmembrane region" description="Helical" evidence="6">
    <location>
        <begin position="377"/>
        <end position="395"/>
    </location>
</feature>
<keyword evidence="2" id="KW-1003">Cell membrane</keyword>
<feature type="transmembrane region" description="Helical" evidence="6">
    <location>
        <begin position="562"/>
        <end position="582"/>
    </location>
</feature>
<gene>
    <name evidence="8" type="ORF">GCM10023156_39450</name>
</gene>
<dbReference type="RefSeq" id="WP_345324792.1">
    <property type="nucleotide sequence ID" value="NZ_BAABGA010000048.1"/>
</dbReference>
<feature type="transmembrane region" description="Helical" evidence="6">
    <location>
        <begin position="533"/>
        <end position="550"/>
    </location>
</feature>
<feature type="transmembrane region" description="Helical" evidence="6">
    <location>
        <begin position="310"/>
        <end position="329"/>
    </location>
</feature>
<dbReference type="SMART" id="SM00849">
    <property type="entry name" value="Lactamase_B"/>
    <property type="match status" value="1"/>
</dbReference>
<dbReference type="Pfam" id="PF13567">
    <property type="entry name" value="DUF4131"/>
    <property type="match status" value="1"/>
</dbReference>
<feature type="transmembrane region" description="Helical" evidence="6">
    <location>
        <begin position="51"/>
        <end position="72"/>
    </location>
</feature>
<dbReference type="Pfam" id="PF03772">
    <property type="entry name" value="Competence"/>
    <property type="match status" value="1"/>
</dbReference>
<organism evidence="8 9">
    <name type="scientific">Novipirellula rosea</name>
    <dbReference type="NCBI Taxonomy" id="1031540"/>
    <lineage>
        <taxon>Bacteria</taxon>
        <taxon>Pseudomonadati</taxon>
        <taxon>Planctomycetota</taxon>
        <taxon>Planctomycetia</taxon>
        <taxon>Pirellulales</taxon>
        <taxon>Pirellulaceae</taxon>
        <taxon>Novipirellula</taxon>
    </lineage>
</organism>
<sequence>MDAVSGAAHDRDPRRPMADFWPRHPLLLLAIAAGIGIAIDAGLSLEFQTRSILWGGVAVGSCVLFAFPTAVLKRVAVVLGVASLAGLWHGYNDFAYQTASIGHYAAEYSEPAILEGSIDRPVVIRRNPLADSVRGRDQSPWQSVIELATARIRVGDDFVPCSGRAMVVCSGRLDHLLPGDVIRVHGALAKIVAPSNPGENDLRPVYRRRGIHARIDVARETQIEVIGRHFDFDRRIAIIATESRELLLKHTGESSGPLAVALVIGQRDFVDPETRDLLLITGTAHLLSVSGLHLAIVIVLASWVAMLLRFPLGAKIAWVLLVCCLYTAITGGRPPVMRAAVLVGMLMCSLWFRRPTQPINTLSLAALMLMAINPENLFHVGVQLSFLAVATLFLCGARTITESPAVDLAIENERQLDALLQSSQSVWVRYGRMGWLWMARMVWYSGCVTAISIPLVWHQFHVISFVSVVTNVILSPFLFWSLACGVATVVVGWGWAAAAGLPGFLCGVGLQCMRHIIGVAAEVPYGHFWLPSPPAWSVAVFYLVLVGSLFRSRSRASSRFRYGWIVVWMMAAWMMATTAPPIDRGTFEATFVDVGHGTSVVMRDDAGHVYLYDCGRMANQTGSSRDIDAALWAIGATRLDAIFLSHADSDHYNAIPGVLRRFAVDRIITPPGMLDQHEVGLVPTRLAIDAANVPVIEVFDSLKIPELPQTFSILHPPPQRIGGNDNANSLVLRIDCGGKTLLLPGDLEPPGTETLINHQRPPPGGALMAPHHGSLTMNAESILQWSRPAEVIVSGGKRARKPAVRAMLDTTGAGVHVTAEVGAVRVRIRQDGKIEVRSWKQSPW</sequence>
<dbReference type="InterPro" id="IPR036866">
    <property type="entry name" value="RibonucZ/Hydroxyglut_hydro"/>
</dbReference>
<proteinExistence type="predicted"/>
<dbReference type="Proteomes" id="UP001500840">
    <property type="component" value="Unassembled WGS sequence"/>
</dbReference>
<dbReference type="InterPro" id="IPR052159">
    <property type="entry name" value="Competence_DNA_uptake"/>
</dbReference>
<dbReference type="CDD" id="cd07731">
    <property type="entry name" value="ComA-like_MBL-fold"/>
    <property type="match status" value="1"/>
</dbReference>
<dbReference type="InterPro" id="IPR004477">
    <property type="entry name" value="ComEC_N"/>
</dbReference>
<evidence type="ECO:0000256" key="6">
    <source>
        <dbReference type="SAM" id="Phobius"/>
    </source>
</evidence>
<dbReference type="Pfam" id="PF00753">
    <property type="entry name" value="Lactamase_B"/>
    <property type="match status" value="1"/>
</dbReference>
<protein>
    <submittedName>
        <fullName evidence="8">ComEC/Rec2 family competence protein</fullName>
    </submittedName>
</protein>
<dbReference type="NCBIfam" id="TIGR00360">
    <property type="entry name" value="ComEC_N-term"/>
    <property type="match status" value="1"/>
</dbReference>
<dbReference type="PANTHER" id="PTHR30619:SF1">
    <property type="entry name" value="RECOMBINATION PROTEIN 2"/>
    <property type="match status" value="1"/>
</dbReference>
<accession>A0ABP8N1E1</accession>
<keyword evidence="9" id="KW-1185">Reference proteome</keyword>
<keyword evidence="3 6" id="KW-0812">Transmembrane</keyword>
<dbReference type="InterPro" id="IPR035681">
    <property type="entry name" value="ComA-like_MBL"/>
</dbReference>
<evidence type="ECO:0000256" key="1">
    <source>
        <dbReference type="ARBA" id="ARBA00004651"/>
    </source>
</evidence>
<dbReference type="Gene3D" id="3.60.15.10">
    <property type="entry name" value="Ribonuclease Z/Hydroxyacylglutathione hydrolase-like"/>
    <property type="match status" value="1"/>
</dbReference>
<evidence type="ECO:0000256" key="4">
    <source>
        <dbReference type="ARBA" id="ARBA00022989"/>
    </source>
</evidence>
<comment type="caution">
    <text evidence="8">The sequence shown here is derived from an EMBL/GenBank/DDBJ whole genome shotgun (WGS) entry which is preliminary data.</text>
</comment>
<evidence type="ECO:0000313" key="9">
    <source>
        <dbReference type="Proteomes" id="UP001500840"/>
    </source>
</evidence>
<feature type="transmembrane region" description="Helical" evidence="6">
    <location>
        <begin position="26"/>
        <end position="45"/>
    </location>
</feature>
<keyword evidence="4 6" id="KW-1133">Transmembrane helix</keyword>
<dbReference type="InterPro" id="IPR025405">
    <property type="entry name" value="DUF4131"/>
</dbReference>
<evidence type="ECO:0000313" key="8">
    <source>
        <dbReference type="EMBL" id="GAA4459621.1"/>
    </source>
</evidence>
<feature type="domain" description="Metallo-beta-lactamase" evidence="7">
    <location>
        <begin position="596"/>
        <end position="797"/>
    </location>
</feature>
<evidence type="ECO:0000256" key="3">
    <source>
        <dbReference type="ARBA" id="ARBA00022692"/>
    </source>
</evidence>
<dbReference type="EMBL" id="BAABGA010000048">
    <property type="protein sequence ID" value="GAA4459621.1"/>
    <property type="molecule type" value="Genomic_DNA"/>
</dbReference>
<evidence type="ECO:0000256" key="2">
    <source>
        <dbReference type="ARBA" id="ARBA00022475"/>
    </source>
</evidence>
<dbReference type="PANTHER" id="PTHR30619">
    <property type="entry name" value="DNA INTERNALIZATION/COMPETENCE PROTEIN COMEC/REC2"/>
    <property type="match status" value="1"/>
</dbReference>
<evidence type="ECO:0000256" key="5">
    <source>
        <dbReference type="ARBA" id="ARBA00023136"/>
    </source>
</evidence>
<dbReference type="SUPFAM" id="SSF56281">
    <property type="entry name" value="Metallo-hydrolase/oxidoreductase"/>
    <property type="match status" value="1"/>
</dbReference>
<reference evidence="9" key="1">
    <citation type="journal article" date="2019" name="Int. J. Syst. Evol. Microbiol.">
        <title>The Global Catalogue of Microorganisms (GCM) 10K type strain sequencing project: providing services to taxonomists for standard genome sequencing and annotation.</title>
        <authorList>
            <consortium name="The Broad Institute Genomics Platform"/>
            <consortium name="The Broad Institute Genome Sequencing Center for Infectious Disease"/>
            <person name="Wu L."/>
            <person name="Ma J."/>
        </authorList>
    </citation>
    <scope>NUCLEOTIDE SEQUENCE [LARGE SCALE GENOMIC DNA]</scope>
    <source>
        <strain evidence="9">JCM 17759</strain>
    </source>
</reference>